<accession>A0AAV2BGK1</accession>
<evidence type="ECO:0000313" key="2">
    <source>
        <dbReference type="Proteomes" id="UP001497382"/>
    </source>
</evidence>
<protein>
    <submittedName>
        <fullName evidence="1">Uncharacterized protein</fullName>
    </submittedName>
</protein>
<dbReference type="EMBL" id="CAXIEN010000367">
    <property type="protein sequence ID" value="CAL1295273.1"/>
    <property type="molecule type" value="Genomic_DNA"/>
</dbReference>
<dbReference type="AlphaFoldDB" id="A0AAV2BGK1"/>
<sequence>MGMNLLFELYLSWLFQREKSKIQGASQTSTGKCAFLIFKNVFMANGYGQYGFTFLFFCNFYYQIIEYPI</sequence>
<gene>
    <name evidence="1" type="ORF">LARSCL_LOCUS19191</name>
</gene>
<reference evidence="1 2" key="1">
    <citation type="submission" date="2024-04" db="EMBL/GenBank/DDBJ databases">
        <authorList>
            <person name="Rising A."/>
            <person name="Reimegard J."/>
            <person name="Sonavane S."/>
            <person name="Akerstrom W."/>
            <person name="Nylinder S."/>
            <person name="Hedman E."/>
            <person name="Kallberg Y."/>
        </authorList>
    </citation>
    <scope>NUCLEOTIDE SEQUENCE [LARGE SCALE GENOMIC DNA]</scope>
</reference>
<keyword evidence="2" id="KW-1185">Reference proteome</keyword>
<name>A0AAV2BGK1_9ARAC</name>
<comment type="caution">
    <text evidence="1">The sequence shown here is derived from an EMBL/GenBank/DDBJ whole genome shotgun (WGS) entry which is preliminary data.</text>
</comment>
<organism evidence="1 2">
    <name type="scientific">Larinioides sclopetarius</name>
    <dbReference type="NCBI Taxonomy" id="280406"/>
    <lineage>
        <taxon>Eukaryota</taxon>
        <taxon>Metazoa</taxon>
        <taxon>Ecdysozoa</taxon>
        <taxon>Arthropoda</taxon>
        <taxon>Chelicerata</taxon>
        <taxon>Arachnida</taxon>
        <taxon>Araneae</taxon>
        <taxon>Araneomorphae</taxon>
        <taxon>Entelegynae</taxon>
        <taxon>Araneoidea</taxon>
        <taxon>Araneidae</taxon>
        <taxon>Larinioides</taxon>
    </lineage>
</organism>
<evidence type="ECO:0000313" key="1">
    <source>
        <dbReference type="EMBL" id="CAL1295273.1"/>
    </source>
</evidence>
<dbReference type="Proteomes" id="UP001497382">
    <property type="component" value="Unassembled WGS sequence"/>
</dbReference>
<proteinExistence type="predicted"/>